<feature type="transmembrane region" description="Helical" evidence="1">
    <location>
        <begin position="105"/>
        <end position="127"/>
    </location>
</feature>
<feature type="transmembrane region" description="Helical" evidence="1">
    <location>
        <begin position="77"/>
        <end position="98"/>
    </location>
</feature>
<evidence type="ECO:0000256" key="1">
    <source>
        <dbReference type="SAM" id="Phobius"/>
    </source>
</evidence>
<accession>A0AAW8D064</accession>
<keyword evidence="1" id="KW-0812">Transmembrane</keyword>
<dbReference type="RefSeq" id="WP_307600708.1">
    <property type="nucleotide sequence ID" value="NZ_JAUSRD010000005.1"/>
</dbReference>
<keyword evidence="1" id="KW-0472">Membrane</keyword>
<protein>
    <recommendedName>
        <fullName evidence="4">DUF3649 domain-containing protein</fullName>
    </recommendedName>
</protein>
<proteinExistence type="predicted"/>
<dbReference type="InterPro" id="IPR022109">
    <property type="entry name" value="DUF3649"/>
</dbReference>
<sequence>MRMILIWTGFFSPSFHEFPNDFARRPAHVVSASFRYRIGVASRAVAAIVGGYGVAALSAAALALCLPAAFGMARSEAVMTGTLASFIVFALAVMWVFAARTAWRAWSGLVIAAVLPGLLVLLMLTWAGGGGA</sequence>
<organism evidence="2 3">
    <name type="scientific">Variovorax boronicumulans</name>
    <dbReference type="NCBI Taxonomy" id="436515"/>
    <lineage>
        <taxon>Bacteria</taxon>
        <taxon>Pseudomonadati</taxon>
        <taxon>Pseudomonadota</taxon>
        <taxon>Betaproteobacteria</taxon>
        <taxon>Burkholderiales</taxon>
        <taxon>Comamonadaceae</taxon>
        <taxon>Variovorax</taxon>
    </lineage>
</organism>
<gene>
    <name evidence="2" type="ORF">J2W31_002684</name>
</gene>
<dbReference type="EMBL" id="JAUSRD010000005">
    <property type="protein sequence ID" value="MDP9893569.1"/>
    <property type="molecule type" value="Genomic_DNA"/>
</dbReference>
<evidence type="ECO:0000313" key="3">
    <source>
        <dbReference type="Proteomes" id="UP001242045"/>
    </source>
</evidence>
<evidence type="ECO:0000313" key="2">
    <source>
        <dbReference type="EMBL" id="MDP9893569.1"/>
    </source>
</evidence>
<comment type="caution">
    <text evidence="2">The sequence shown here is derived from an EMBL/GenBank/DDBJ whole genome shotgun (WGS) entry which is preliminary data.</text>
</comment>
<reference evidence="2" key="1">
    <citation type="submission" date="2023-07" db="EMBL/GenBank/DDBJ databases">
        <title>Sorghum-associated microbial communities from plants grown in Nebraska, USA.</title>
        <authorList>
            <person name="Schachtman D."/>
        </authorList>
    </citation>
    <scope>NUCLEOTIDE SEQUENCE</scope>
    <source>
        <strain evidence="2">DS3754</strain>
    </source>
</reference>
<name>A0AAW8D064_9BURK</name>
<feature type="transmembrane region" description="Helical" evidence="1">
    <location>
        <begin position="44"/>
        <end position="71"/>
    </location>
</feature>
<dbReference type="Proteomes" id="UP001242045">
    <property type="component" value="Unassembled WGS sequence"/>
</dbReference>
<dbReference type="AlphaFoldDB" id="A0AAW8D064"/>
<evidence type="ECO:0008006" key="4">
    <source>
        <dbReference type="Google" id="ProtNLM"/>
    </source>
</evidence>
<dbReference type="Pfam" id="PF12365">
    <property type="entry name" value="DUF3649"/>
    <property type="match status" value="1"/>
</dbReference>
<keyword evidence="1" id="KW-1133">Transmembrane helix</keyword>